<dbReference type="EMBL" id="JBGFUD010003146">
    <property type="protein sequence ID" value="MFH4978377.1"/>
    <property type="molecule type" value="Genomic_DNA"/>
</dbReference>
<keyword evidence="2" id="KW-1185">Reference proteome</keyword>
<organism evidence="1 2">
    <name type="scientific">Gnathostoma spinigerum</name>
    <dbReference type="NCBI Taxonomy" id="75299"/>
    <lineage>
        <taxon>Eukaryota</taxon>
        <taxon>Metazoa</taxon>
        <taxon>Ecdysozoa</taxon>
        <taxon>Nematoda</taxon>
        <taxon>Chromadorea</taxon>
        <taxon>Rhabditida</taxon>
        <taxon>Spirurina</taxon>
        <taxon>Gnathostomatomorpha</taxon>
        <taxon>Gnathostomatoidea</taxon>
        <taxon>Gnathostomatidae</taxon>
        <taxon>Gnathostoma</taxon>
    </lineage>
</organism>
<dbReference type="AlphaFoldDB" id="A0ABD6ENX3"/>
<sequence>MKMEVIKITLTMIILVVFVPEANLRRIRRRKTVARREIWTSTFKEECISEALLQALCEKSSAQLYGHPDMRYFVNYNEIAGSVQLLLDNCRILDKYAERVPHGTSTTKEASSNFQNQCRRLNPLDTLKILAYRIYNENFLALMRIVLKKSEFEEELQRYKIDVETCIRLVSLCGISISPSKSMLEHHLLQEEELIHCLHTISNFSAKLEAAEICGSLKIDEMPRKLMDVHQSRMDDKLKLMAVAGYTGRLSSVVGPTHAASSPLPSYRG</sequence>
<protein>
    <submittedName>
        <fullName evidence="1">Uncharacterized protein</fullName>
    </submittedName>
</protein>
<name>A0ABD6ENX3_9BILA</name>
<proteinExistence type="predicted"/>
<accession>A0ABD6ENX3</accession>
<gene>
    <name evidence="1" type="ORF">AB6A40_005086</name>
</gene>
<evidence type="ECO:0000313" key="2">
    <source>
        <dbReference type="Proteomes" id="UP001608902"/>
    </source>
</evidence>
<evidence type="ECO:0000313" key="1">
    <source>
        <dbReference type="EMBL" id="MFH4978377.1"/>
    </source>
</evidence>
<dbReference type="Proteomes" id="UP001608902">
    <property type="component" value="Unassembled WGS sequence"/>
</dbReference>
<comment type="caution">
    <text evidence="1">The sequence shown here is derived from an EMBL/GenBank/DDBJ whole genome shotgun (WGS) entry which is preliminary data.</text>
</comment>
<reference evidence="1 2" key="1">
    <citation type="submission" date="2024-08" db="EMBL/GenBank/DDBJ databases">
        <title>Gnathostoma spinigerum genome.</title>
        <authorList>
            <person name="Gonzalez-Bertolin B."/>
            <person name="Monzon S."/>
            <person name="Zaballos A."/>
            <person name="Jimenez P."/>
            <person name="Dekumyoy P."/>
            <person name="Varona S."/>
            <person name="Cuesta I."/>
            <person name="Sumanam S."/>
            <person name="Adisakwattana P."/>
            <person name="Gasser R.B."/>
            <person name="Hernandez-Gonzalez A."/>
            <person name="Young N.D."/>
            <person name="Perteguer M.J."/>
        </authorList>
    </citation>
    <scope>NUCLEOTIDE SEQUENCE [LARGE SCALE GENOMIC DNA]</scope>
    <source>
        <strain evidence="1">AL3</strain>
        <tissue evidence="1">Liver</tissue>
    </source>
</reference>